<dbReference type="Proteomes" id="UP001321582">
    <property type="component" value="Chromosome"/>
</dbReference>
<evidence type="ECO:0000256" key="1">
    <source>
        <dbReference type="SAM" id="MobiDB-lite"/>
    </source>
</evidence>
<dbReference type="KEGG" id="haby:HLVA_11870"/>
<dbReference type="CDD" id="cd00060">
    <property type="entry name" value="FHA"/>
    <property type="match status" value="1"/>
</dbReference>
<reference evidence="3 4" key="1">
    <citation type="submission" date="2022-11" db="EMBL/GenBank/DDBJ databases">
        <title>Haliovirga abyssi gen. nov., sp. nov., a mesophilic fermentative bacterium isolated from the Iheya North hydrothermal field and the proposal of Haliovirgaceae fam. nov.</title>
        <authorList>
            <person name="Miyazaki U."/>
            <person name="Tame A."/>
            <person name="Miyazaki J."/>
            <person name="Takai K."/>
            <person name="Sawayama S."/>
            <person name="Kitajima M."/>
            <person name="Okamoto A."/>
            <person name="Nakagawa S."/>
        </authorList>
    </citation>
    <scope>NUCLEOTIDE SEQUENCE [LARGE SCALE GENOMIC DNA]</scope>
    <source>
        <strain evidence="3 4">IC12</strain>
    </source>
</reference>
<feature type="region of interest" description="Disordered" evidence="1">
    <location>
        <begin position="28"/>
        <end position="48"/>
    </location>
</feature>
<protein>
    <recommendedName>
        <fullName evidence="2">FHA domain-containing protein</fullName>
    </recommendedName>
</protein>
<evidence type="ECO:0000313" key="3">
    <source>
        <dbReference type="EMBL" id="BDU50618.1"/>
    </source>
</evidence>
<evidence type="ECO:0000259" key="2">
    <source>
        <dbReference type="Pfam" id="PF00498"/>
    </source>
</evidence>
<dbReference type="InterPro" id="IPR000253">
    <property type="entry name" value="FHA_dom"/>
</dbReference>
<dbReference type="RefSeq" id="WP_307903482.1">
    <property type="nucleotide sequence ID" value="NZ_AP027059.1"/>
</dbReference>
<name>A0AAU9DEK2_9FUSO</name>
<gene>
    <name evidence="3" type="ORF">HLVA_11870</name>
</gene>
<dbReference type="EMBL" id="AP027059">
    <property type="protein sequence ID" value="BDU50618.1"/>
    <property type="molecule type" value="Genomic_DNA"/>
</dbReference>
<accession>A0AAU9DEK2</accession>
<keyword evidence="4" id="KW-1185">Reference proteome</keyword>
<sequence length="180" mass="20718">MKMKKCDNGHLFNSEKFEECPYCSETAPVAKKSKEKSRPERAVRQKENNDMRTQAIWSDEGTEDYVVGWLTCIEGPDKGNDYQIKSEKNFIGRSEEMHIQIQGDSAISRRNHAIISYNPKERNFILIPGEGRGIIYKSTEAIYTPTELNGYDVIEMGKSKFIFVPLCGDYFEWENVGENI</sequence>
<evidence type="ECO:0000313" key="4">
    <source>
        <dbReference type="Proteomes" id="UP001321582"/>
    </source>
</evidence>
<dbReference type="Gene3D" id="2.60.200.20">
    <property type="match status" value="1"/>
</dbReference>
<dbReference type="InterPro" id="IPR008984">
    <property type="entry name" value="SMAD_FHA_dom_sf"/>
</dbReference>
<dbReference type="SUPFAM" id="SSF49879">
    <property type="entry name" value="SMAD/FHA domain"/>
    <property type="match status" value="1"/>
</dbReference>
<proteinExistence type="predicted"/>
<dbReference type="AlphaFoldDB" id="A0AAU9DEK2"/>
<organism evidence="3 4">
    <name type="scientific">Haliovirga abyssi</name>
    <dbReference type="NCBI Taxonomy" id="2996794"/>
    <lineage>
        <taxon>Bacteria</taxon>
        <taxon>Fusobacteriati</taxon>
        <taxon>Fusobacteriota</taxon>
        <taxon>Fusobacteriia</taxon>
        <taxon>Fusobacteriales</taxon>
        <taxon>Haliovirgaceae</taxon>
        <taxon>Haliovirga</taxon>
    </lineage>
</organism>
<feature type="domain" description="FHA" evidence="2">
    <location>
        <begin position="91"/>
        <end position="157"/>
    </location>
</feature>
<feature type="compositionally biased region" description="Basic and acidic residues" evidence="1">
    <location>
        <begin position="36"/>
        <end position="48"/>
    </location>
</feature>
<dbReference type="Pfam" id="PF00498">
    <property type="entry name" value="FHA"/>
    <property type="match status" value="1"/>
</dbReference>